<dbReference type="KEGG" id="dco:SAMEA4475696_0126"/>
<keyword evidence="3" id="KW-0813">Transport</keyword>
<dbReference type="EMBL" id="LT906453">
    <property type="protein sequence ID" value="SNV17052.1"/>
    <property type="molecule type" value="Genomic_DNA"/>
</dbReference>
<keyword evidence="5 8" id="KW-0812">Transmembrane</keyword>
<feature type="transmembrane region" description="Helical" evidence="8">
    <location>
        <begin position="71"/>
        <end position="91"/>
    </location>
</feature>
<dbReference type="PANTHER" id="PTHR21716:SF53">
    <property type="entry name" value="PERMEASE PERM-RELATED"/>
    <property type="match status" value="1"/>
</dbReference>
<evidence type="ECO:0000256" key="7">
    <source>
        <dbReference type="ARBA" id="ARBA00023136"/>
    </source>
</evidence>
<feature type="transmembrane region" description="Helical" evidence="8">
    <location>
        <begin position="274"/>
        <end position="300"/>
    </location>
</feature>
<dbReference type="GO" id="GO:0005886">
    <property type="term" value="C:plasma membrane"/>
    <property type="evidence" value="ECO:0007669"/>
    <property type="project" value="UniProtKB-SubCell"/>
</dbReference>
<sequence>MADETLGRKLRAGRARSGAAPAWVDALREIPREGTHGGPVPRGLKIAAAWSWRLLLIGALVFVVVKTLSLVPLVTIPFVCALLLAAVLTPVQRWLHESLRVPHTLAAFLAVLIGVTSIGVVFTFVVGQIRSNAPVLADGFITFVNDAAWWAQHGPLKVDRAQADRLSAELVALLSRNQEVLLSGALATLSTVGHLVAGGLLLLLSTFFMLRDGELLWGWALSLLPARARRRADVVGRMGWHTVGGFMRGQTIIAFLHASTLFVVLILLDVPMALALSVLIFLGSYVPLVGMTVAGVLCVLVGLVEGGVGAAVVLALVIVVLVQLEAHLLQPLIMAHHVEVHPLAVAMAVLAGTSLGGIAGALFAVPLVAFANVTMRALAQTRSEDVGLVGGVAERPAPAGEGS</sequence>
<keyword evidence="7 8" id="KW-0472">Membrane</keyword>
<dbReference type="Pfam" id="PF01594">
    <property type="entry name" value="AI-2E_transport"/>
    <property type="match status" value="1"/>
</dbReference>
<keyword evidence="4" id="KW-1003">Cell membrane</keyword>
<dbReference type="STRING" id="1121387.GCA_000429885_00869"/>
<evidence type="ECO:0000256" key="6">
    <source>
        <dbReference type="ARBA" id="ARBA00022989"/>
    </source>
</evidence>
<comment type="subcellular location">
    <subcellularLocation>
        <location evidence="1">Cell membrane</location>
        <topology evidence="1">Multi-pass membrane protein</topology>
    </subcellularLocation>
</comment>
<evidence type="ECO:0000313" key="9">
    <source>
        <dbReference type="EMBL" id="SNV17052.1"/>
    </source>
</evidence>
<dbReference type="PANTHER" id="PTHR21716">
    <property type="entry name" value="TRANSMEMBRANE PROTEIN"/>
    <property type="match status" value="1"/>
</dbReference>
<name>A0A239V4P8_9MICO</name>
<proteinExistence type="inferred from homology"/>
<reference evidence="9 10" key="1">
    <citation type="submission" date="2017-06" db="EMBL/GenBank/DDBJ databases">
        <authorList>
            <consortium name="Pathogen Informatics"/>
        </authorList>
    </citation>
    <scope>NUCLEOTIDE SEQUENCE [LARGE SCALE GENOMIC DNA]</scope>
    <source>
        <strain evidence="9 10">NCTC13039</strain>
    </source>
</reference>
<keyword evidence="6 8" id="KW-1133">Transmembrane helix</keyword>
<feature type="transmembrane region" description="Helical" evidence="8">
    <location>
        <begin position="344"/>
        <end position="373"/>
    </location>
</feature>
<evidence type="ECO:0000256" key="4">
    <source>
        <dbReference type="ARBA" id="ARBA00022475"/>
    </source>
</evidence>
<evidence type="ECO:0000256" key="2">
    <source>
        <dbReference type="ARBA" id="ARBA00009773"/>
    </source>
</evidence>
<feature type="transmembrane region" description="Helical" evidence="8">
    <location>
        <begin position="103"/>
        <end position="126"/>
    </location>
</feature>
<comment type="similarity">
    <text evidence="2">Belongs to the autoinducer-2 exporter (AI-2E) (TC 2.A.86) family.</text>
</comment>
<feature type="transmembrane region" description="Helical" evidence="8">
    <location>
        <begin position="46"/>
        <end position="65"/>
    </location>
</feature>
<evidence type="ECO:0000256" key="5">
    <source>
        <dbReference type="ARBA" id="ARBA00022692"/>
    </source>
</evidence>
<feature type="transmembrane region" description="Helical" evidence="8">
    <location>
        <begin position="251"/>
        <end position="268"/>
    </location>
</feature>
<feature type="transmembrane region" description="Helical" evidence="8">
    <location>
        <begin position="307"/>
        <end position="324"/>
    </location>
</feature>
<keyword evidence="10" id="KW-1185">Reference proteome</keyword>
<feature type="transmembrane region" description="Helical" evidence="8">
    <location>
        <begin position="180"/>
        <end position="204"/>
    </location>
</feature>
<gene>
    <name evidence="9" type="ORF">SAMEA4475696_00126</name>
</gene>
<organism evidence="9 10">
    <name type="scientific">Dermatophilus congolensis</name>
    <dbReference type="NCBI Taxonomy" id="1863"/>
    <lineage>
        <taxon>Bacteria</taxon>
        <taxon>Bacillati</taxon>
        <taxon>Actinomycetota</taxon>
        <taxon>Actinomycetes</taxon>
        <taxon>Micrococcales</taxon>
        <taxon>Dermatophilaceae</taxon>
        <taxon>Dermatophilus</taxon>
    </lineage>
</organism>
<evidence type="ECO:0000256" key="3">
    <source>
        <dbReference type="ARBA" id="ARBA00022448"/>
    </source>
</evidence>
<evidence type="ECO:0000256" key="8">
    <source>
        <dbReference type="SAM" id="Phobius"/>
    </source>
</evidence>
<protein>
    <submittedName>
        <fullName evidence="9">Pheromone autoinducer 2 transporter</fullName>
    </submittedName>
</protein>
<evidence type="ECO:0000313" key="10">
    <source>
        <dbReference type="Proteomes" id="UP000242637"/>
    </source>
</evidence>
<dbReference type="Proteomes" id="UP000242637">
    <property type="component" value="Chromosome 1"/>
</dbReference>
<accession>A0A239V4P8</accession>
<dbReference type="GO" id="GO:0055085">
    <property type="term" value="P:transmembrane transport"/>
    <property type="evidence" value="ECO:0007669"/>
    <property type="project" value="TreeGrafter"/>
</dbReference>
<dbReference type="InterPro" id="IPR002549">
    <property type="entry name" value="AI-2E-like"/>
</dbReference>
<dbReference type="AlphaFoldDB" id="A0A239V4P8"/>
<dbReference type="GeneID" id="63458436"/>
<dbReference type="OrthoDB" id="9784366at2"/>
<evidence type="ECO:0000256" key="1">
    <source>
        <dbReference type="ARBA" id="ARBA00004651"/>
    </source>
</evidence>
<dbReference type="RefSeq" id="WP_084440909.1">
    <property type="nucleotide sequence ID" value="NZ_JAAFNI010000001.1"/>
</dbReference>